<gene>
    <name evidence="1" type="ORF">SAMN05421630_108242</name>
</gene>
<organism evidence="1 2">
    <name type="scientific">Prauserella marina</name>
    <dbReference type="NCBI Taxonomy" id="530584"/>
    <lineage>
        <taxon>Bacteria</taxon>
        <taxon>Bacillati</taxon>
        <taxon>Actinomycetota</taxon>
        <taxon>Actinomycetes</taxon>
        <taxon>Pseudonocardiales</taxon>
        <taxon>Pseudonocardiaceae</taxon>
        <taxon>Prauserella</taxon>
    </lineage>
</organism>
<dbReference type="InterPro" id="IPR045598">
    <property type="entry name" value="DUF6457"/>
</dbReference>
<evidence type="ECO:0000313" key="1">
    <source>
        <dbReference type="EMBL" id="SDD45347.1"/>
    </source>
</evidence>
<evidence type="ECO:0000313" key="2">
    <source>
        <dbReference type="Proteomes" id="UP000199494"/>
    </source>
</evidence>
<dbReference type="AlphaFoldDB" id="A0A222VUT0"/>
<name>A0A222VUT0_9PSEU</name>
<dbReference type="Proteomes" id="UP000199494">
    <property type="component" value="Unassembled WGS sequence"/>
</dbReference>
<accession>A0A222VUT0</accession>
<dbReference type="Pfam" id="PF20058">
    <property type="entry name" value="DUF6457"/>
    <property type="match status" value="1"/>
</dbReference>
<reference evidence="1 2" key="1">
    <citation type="submission" date="2016-10" db="EMBL/GenBank/DDBJ databases">
        <authorList>
            <person name="de Groot N.N."/>
        </authorList>
    </citation>
    <scope>NUCLEOTIDE SEQUENCE [LARGE SCALE GENOMIC DNA]</scope>
    <source>
        <strain evidence="1 2">CGMCC 4.5506</strain>
    </source>
</reference>
<protein>
    <submittedName>
        <fullName evidence="1">Uncharacterized protein</fullName>
    </submittedName>
</protein>
<dbReference type="KEGG" id="pmad:BAY61_23605"/>
<keyword evidence="2" id="KW-1185">Reference proteome</keyword>
<dbReference type="STRING" id="530584.SAMN05421630_108242"/>
<sequence>MNDLREWTAALCADLGIDEEQFDYPLVLAMARDAERTAAKPAGPITVYLIGMAVAQGLSPAEAATKLDALRQRWARIDWRD</sequence>
<proteinExistence type="predicted"/>
<dbReference type="EMBL" id="FMZE01000008">
    <property type="protein sequence ID" value="SDD45347.1"/>
    <property type="molecule type" value="Genomic_DNA"/>
</dbReference>